<name>A0AAN7RJW4_TRANT</name>
<dbReference type="AlphaFoldDB" id="A0AAN7RJW4"/>
<feature type="compositionally biased region" description="Polar residues" evidence="1">
    <location>
        <begin position="190"/>
        <end position="200"/>
    </location>
</feature>
<dbReference type="Proteomes" id="UP001346149">
    <property type="component" value="Unassembled WGS sequence"/>
</dbReference>
<proteinExistence type="predicted"/>
<evidence type="ECO:0000256" key="1">
    <source>
        <dbReference type="SAM" id="MobiDB-lite"/>
    </source>
</evidence>
<dbReference type="EMBL" id="JAXQNO010000003">
    <property type="protein sequence ID" value="KAK4800761.1"/>
    <property type="molecule type" value="Genomic_DNA"/>
</dbReference>
<accession>A0AAN7RJW4</accession>
<comment type="caution">
    <text evidence="2">The sequence shown here is derived from an EMBL/GenBank/DDBJ whole genome shotgun (WGS) entry which is preliminary data.</text>
</comment>
<keyword evidence="3" id="KW-1185">Reference proteome</keyword>
<evidence type="ECO:0000313" key="3">
    <source>
        <dbReference type="Proteomes" id="UP001346149"/>
    </source>
</evidence>
<evidence type="ECO:0000313" key="2">
    <source>
        <dbReference type="EMBL" id="KAK4800761.1"/>
    </source>
</evidence>
<gene>
    <name evidence="2" type="ORF">SAY86_021248</name>
</gene>
<reference evidence="2 3" key="1">
    <citation type="journal article" date="2023" name="Hortic Res">
        <title>Pangenome of water caltrop reveals structural variations and asymmetric subgenome divergence after allopolyploidization.</title>
        <authorList>
            <person name="Zhang X."/>
            <person name="Chen Y."/>
            <person name="Wang L."/>
            <person name="Yuan Y."/>
            <person name="Fang M."/>
            <person name="Shi L."/>
            <person name="Lu R."/>
            <person name="Comes H.P."/>
            <person name="Ma Y."/>
            <person name="Chen Y."/>
            <person name="Huang G."/>
            <person name="Zhou Y."/>
            <person name="Zheng Z."/>
            <person name="Qiu Y."/>
        </authorList>
    </citation>
    <scope>NUCLEOTIDE SEQUENCE [LARGE SCALE GENOMIC DNA]</scope>
    <source>
        <strain evidence="2">F231</strain>
    </source>
</reference>
<protein>
    <submittedName>
        <fullName evidence="2">Uncharacterized protein</fullName>
    </submittedName>
</protein>
<organism evidence="2 3">
    <name type="scientific">Trapa natans</name>
    <name type="common">Water chestnut</name>
    <dbReference type="NCBI Taxonomy" id="22666"/>
    <lineage>
        <taxon>Eukaryota</taxon>
        <taxon>Viridiplantae</taxon>
        <taxon>Streptophyta</taxon>
        <taxon>Embryophyta</taxon>
        <taxon>Tracheophyta</taxon>
        <taxon>Spermatophyta</taxon>
        <taxon>Magnoliopsida</taxon>
        <taxon>eudicotyledons</taxon>
        <taxon>Gunneridae</taxon>
        <taxon>Pentapetalae</taxon>
        <taxon>rosids</taxon>
        <taxon>malvids</taxon>
        <taxon>Myrtales</taxon>
        <taxon>Lythraceae</taxon>
        <taxon>Trapa</taxon>
    </lineage>
</organism>
<feature type="region of interest" description="Disordered" evidence="1">
    <location>
        <begin position="183"/>
        <end position="214"/>
    </location>
</feature>
<sequence>MVEENEILAAIWRLCNCSLLWYFSLSLSLPVAENLDERSALLGGGIGFIKKKKVRVARINQKGHVIPQLLAKSSYCKLLGLICLELVDNLVAVLFASSMVIDLLLAMNDGLQGSKSFQSMDLEHVPGLVCSHAPKLPVTLLLHQLGRLDENLQEQNGAVPEDTVRIGHWLKIPILRTLDPRGRHGHWSTAPKTSKVQNTRRPIKHWVKKDESTP</sequence>